<accession>A0A8S5T1E5</accession>
<proteinExistence type="predicted"/>
<dbReference type="EMBL" id="BK032724">
    <property type="protein sequence ID" value="DAF56936.1"/>
    <property type="molecule type" value="Genomic_DNA"/>
</dbReference>
<protein>
    <submittedName>
        <fullName evidence="1">Uncharacterized protein</fullName>
    </submittedName>
</protein>
<organism evidence="1">
    <name type="scientific">Siphoviridae sp. ctiJm4</name>
    <dbReference type="NCBI Taxonomy" id="2827916"/>
    <lineage>
        <taxon>Viruses</taxon>
        <taxon>Duplodnaviria</taxon>
        <taxon>Heunggongvirae</taxon>
        <taxon>Uroviricota</taxon>
        <taxon>Caudoviricetes</taxon>
    </lineage>
</organism>
<reference evidence="1" key="1">
    <citation type="journal article" date="2021" name="Proc. Natl. Acad. Sci. U.S.A.">
        <title>A Catalog of Tens of Thousands of Viruses from Human Metagenomes Reveals Hidden Associations with Chronic Diseases.</title>
        <authorList>
            <person name="Tisza M.J."/>
            <person name="Buck C.B."/>
        </authorList>
    </citation>
    <scope>NUCLEOTIDE SEQUENCE</scope>
    <source>
        <strain evidence="1">CtiJm4</strain>
    </source>
</reference>
<sequence length="81" mass="9761">MLRNPNDYQLGYSNMLFLIEKANRELIEMIFSNVSYKNSRIAYNKYRHGMCNAYYDHYFSTEQKRIVEHNKVLSKEVRICG</sequence>
<evidence type="ECO:0000313" key="1">
    <source>
        <dbReference type="EMBL" id="DAF56936.1"/>
    </source>
</evidence>
<name>A0A8S5T1E5_9CAUD</name>